<name>A0A0K1QF80_9BACT</name>
<organism evidence="1 2">
    <name type="scientific">Labilithrix luteola</name>
    <dbReference type="NCBI Taxonomy" id="1391654"/>
    <lineage>
        <taxon>Bacteria</taxon>
        <taxon>Pseudomonadati</taxon>
        <taxon>Myxococcota</taxon>
        <taxon>Polyangia</taxon>
        <taxon>Polyangiales</taxon>
        <taxon>Labilitrichaceae</taxon>
        <taxon>Labilithrix</taxon>
    </lineage>
</organism>
<protein>
    <submittedName>
        <fullName evidence="1">Uncharacterized protein</fullName>
    </submittedName>
</protein>
<dbReference type="EMBL" id="CP012333">
    <property type="protein sequence ID" value="AKV04431.1"/>
    <property type="molecule type" value="Genomic_DNA"/>
</dbReference>
<evidence type="ECO:0000313" key="2">
    <source>
        <dbReference type="Proteomes" id="UP000064967"/>
    </source>
</evidence>
<dbReference type="AlphaFoldDB" id="A0A0K1QF80"/>
<evidence type="ECO:0000313" key="1">
    <source>
        <dbReference type="EMBL" id="AKV04431.1"/>
    </source>
</evidence>
<reference evidence="1 2" key="1">
    <citation type="submission" date="2015-08" db="EMBL/GenBank/DDBJ databases">
        <authorList>
            <person name="Babu N.S."/>
            <person name="Beckwith C.J."/>
            <person name="Beseler K.G."/>
            <person name="Brison A."/>
            <person name="Carone J.V."/>
            <person name="Caskin T.P."/>
            <person name="Diamond M."/>
            <person name="Durham M.E."/>
            <person name="Foxe J.M."/>
            <person name="Go M."/>
            <person name="Henderson B.A."/>
            <person name="Jones I.B."/>
            <person name="McGettigan J.A."/>
            <person name="Micheletti S.J."/>
            <person name="Nasrallah M.E."/>
            <person name="Ortiz D."/>
            <person name="Piller C.R."/>
            <person name="Privatt S.R."/>
            <person name="Schneider S.L."/>
            <person name="Sharp S."/>
            <person name="Smith T.C."/>
            <person name="Stanton J.D."/>
            <person name="Ullery H.E."/>
            <person name="Wilson R.J."/>
            <person name="Serrano M.G."/>
            <person name="Buck G."/>
            <person name="Lee V."/>
            <person name="Wang Y."/>
            <person name="Carvalho R."/>
            <person name="Voegtly L."/>
            <person name="Shi R."/>
            <person name="Duckworth R."/>
            <person name="Johnson A."/>
            <person name="Loviza R."/>
            <person name="Walstead R."/>
            <person name="Shah Z."/>
            <person name="Kiflezghi M."/>
            <person name="Wade K."/>
            <person name="Ball S.L."/>
            <person name="Bradley K.W."/>
            <person name="Asai D.J."/>
            <person name="Bowman C.A."/>
            <person name="Russell D.A."/>
            <person name="Pope W.H."/>
            <person name="Jacobs-Sera D."/>
            <person name="Hendrix R.W."/>
            <person name="Hatfull G.F."/>
        </authorList>
    </citation>
    <scope>NUCLEOTIDE SEQUENCE [LARGE SCALE GENOMIC DNA]</scope>
    <source>
        <strain evidence="1 2">DSM 27648</strain>
    </source>
</reference>
<dbReference type="Proteomes" id="UP000064967">
    <property type="component" value="Chromosome"/>
</dbReference>
<keyword evidence="2" id="KW-1185">Reference proteome</keyword>
<accession>A0A0K1QF80</accession>
<gene>
    <name evidence="1" type="ORF">AKJ09_11094</name>
</gene>
<dbReference type="KEGG" id="llu:AKJ09_11094"/>
<sequence>MDGLVSDALGDRGAAGEASTRRRCDEVLRAIGDSSDTGYAQLRAVDAGTVKRLTERVSVTAATENVPGLAIMLSRIADTSRETLHARRAADVVKQVSESFPAEGQRANKEAAAPDLQSAAALQALLAYRGPFEADAHAIAILNVLERVESARGLPKHLKVYAVRGPFSAVFGISAPQLSDDAALPIPTGTWLAYLTRVAANAGHPVPPDARDPQNREPLAWNGILVGLADRLRNAPVDPSLAKVTSSVVARIDQQAASERAAFEAHAPEDR</sequence>
<proteinExistence type="predicted"/>